<accession>A0ABV5ITA8</accession>
<organism evidence="1 2">
    <name type="scientific">Nonomuraea spiralis</name>
    <dbReference type="NCBI Taxonomy" id="46182"/>
    <lineage>
        <taxon>Bacteria</taxon>
        <taxon>Bacillati</taxon>
        <taxon>Actinomycetota</taxon>
        <taxon>Actinomycetes</taxon>
        <taxon>Streptosporangiales</taxon>
        <taxon>Streptosporangiaceae</taxon>
        <taxon>Nonomuraea</taxon>
    </lineage>
</organism>
<evidence type="ECO:0000313" key="1">
    <source>
        <dbReference type="EMBL" id="MFB9207801.1"/>
    </source>
</evidence>
<dbReference type="Gene3D" id="1.10.390.10">
    <property type="entry name" value="Neutral Protease Domain 2"/>
    <property type="match status" value="1"/>
</dbReference>
<evidence type="ECO:0000313" key="2">
    <source>
        <dbReference type="Proteomes" id="UP001589647"/>
    </source>
</evidence>
<reference evidence="1 2" key="1">
    <citation type="submission" date="2024-09" db="EMBL/GenBank/DDBJ databases">
        <authorList>
            <person name="Sun Q."/>
            <person name="Mori K."/>
        </authorList>
    </citation>
    <scope>NUCLEOTIDE SEQUENCE [LARGE SCALE GENOMIC DNA]</scope>
    <source>
        <strain evidence="1 2">CCM 3426</strain>
    </source>
</reference>
<keyword evidence="2" id="KW-1185">Reference proteome</keyword>
<proteinExistence type="predicted"/>
<protein>
    <recommendedName>
        <fullName evidence="3">Peptidase M1 membrane alanine aminopeptidase domain-containing protein</fullName>
    </recommendedName>
</protein>
<sequence length="113" mass="12537">MAGYLATVTVGKFKPTDTKIGKYRTIVAVDPKPANEAANLAERHDNRGAMTLHVLRSKVGDTAFFQILRTWTAEHKYGNADTPAFIALSERISGHDLFDFFADWLFKPGKPAL</sequence>
<dbReference type="Proteomes" id="UP001589647">
    <property type="component" value="Unassembled WGS sequence"/>
</dbReference>
<gene>
    <name evidence="1" type="ORF">ACFFV7_41925</name>
</gene>
<dbReference type="SUPFAM" id="SSF55486">
    <property type="entry name" value="Metalloproteases ('zincins'), catalytic domain"/>
    <property type="match status" value="1"/>
</dbReference>
<name>A0ABV5ITA8_9ACTN</name>
<dbReference type="RefSeq" id="WP_189652682.1">
    <property type="nucleotide sequence ID" value="NZ_BMRC01000030.1"/>
</dbReference>
<comment type="caution">
    <text evidence="1">The sequence shown here is derived from an EMBL/GenBank/DDBJ whole genome shotgun (WGS) entry which is preliminary data.</text>
</comment>
<dbReference type="InterPro" id="IPR027268">
    <property type="entry name" value="Peptidase_M4/M1_CTD_sf"/>
</dbReference>
<dbReference type="EMBL" id="JBHMEI010000066">
    <property type="protein sequence ID" value="MFB9207801.1"/>
    <property type="molecule type" value="Genomic_DNA"/>
</dbReference>
<evidence type="ECO:0008006" key="3">
    <source>
        <dbReference type="Google" id="ProtNLM"/>
    </source>
</evidence>